<sequence>MVQEIHILRLDTGYFPANEYRLGIVALCCTTLTACIRVPLQSTTLPYMDTVALAVDIKSVKKYTGAGLNISSGEHKKSLDTGRLTEKDIGLLVMVYLINLSKVHGKFSNYDLQNVEERNLYNKTGVQISIVAGLQSENPLEESGGLWNDLYIHSKIFLISDNYRKFLHEHSLNVFKLTGKNQQQCEGWHNAFSSLADAPKQNIYSFLHLLKDELAIIDNKLNTLEMNPAVTPSERANFLNERLHTLVARFNELDPICICVTYPLC</sequence>
<dbReference type="Proteomes" id="UP000031668">
    <property type="component" value="Unassembled WGS sequence"/>
</dbReference>
<evidence type="ECO:0000313" key="2">
    <source>
        <dbReference type="Proteomes" id="UP000031668"/>
    </source>
</evidence>
<protein>
    <submittedName>
        <fullName evidence="1">Uncharacterized protein</fullName>
    </submittedName>
</protein>
<accession>A0A0C2N9A3</accession>
<reference evidence="1 2" key="1">
    <citation type="journal article" date="2014" name="Genome Biol. Evol.">
        <title>The genome of the myxosporean Thelohanellus kitauei shows adaptations to nutrient acquisition within its fish host.</title>
        <authorList>
            <person name="Yang Y."/>
            <person name="Xiong J."/>
            <person name="Zhou Z."/>
            <person name="Huo F."/>
            <person name="Miao W."/>
            <person name="Ran C."/>
            <person name="Liu Y."/>
            <person name="Zhang J."/>
            <person name="Feng J."/>
            <person name="Wang M."/>
            <person name="Wang M."/>
            <person name="Wang L."/>
            <person name="Yao B."/>
        </authorList>
    </citation>
    <scope>NUCLEOTIDE SEQUENCE [LARGE SCALE GENOMIC DNA]</scope>
    <source>
        <strain evidence="1">Wuqing</strain>
    </source>
</reference>
<keyword evidence="2" id="KW-1185">Reference proteome</keyword>
<name>A0A0C2N9A3_THEKT</name>
<dbReference type="EMBL" id="JWZT01001069">
    <property type="protein sequence ID" value="KII72935.1"/>
    <property type="molecule type" value="Genomic_DNA"/>
</dbReference>
<dbReference type="AlphaFoldDB" id="A0A0C2N9A3"/>
<gene>
    <name evidence="1" type="ORF">RF11_12303</name>
</gene>
<evidence type="ECO:0000313" key="1">
    <source>
        <dbReference type="EMBL" id="KII72935.1"/>
    </source>
</evidence>
<organism evidence="1 2">
    <name type="scientific">Thelohanellus kitauei</name>
    <name type="common">Myxosporean</name>
    <dbReference type="NCBI Taxonomy" id="669202"/>
    <lineage>
        <taxon>Eukaryota</taxon>
        <taxon>Metazoa</taxon>
        <taxon>Cnidaria</taxon>
        <taxon>Myxozoa</taxon>
        <taxon>Myxosporea</taxon>
        <taxon>Bivalvulida</taxon>
        <taxon>Platysporina</taxon>
        <taxon>Myxobolidae</taxon>
        <taxon>Thelohanellus</taxon>
    </lineage>
</organism>
<proteinExistence type="predicted"/>
<comment type="caution">
    <text evidence="1">The sequence shown here is derived from an EMBL/GenBank/DDBJ whole genome shotgun (WGS) entry which is preliminary data.</text>
</comment>